<evidence type="ECO:0000313" key="2">
    <source>
        <dbReference type="Proteomes" id="UP000282674"/>
    </source>
</evidence>
<evidence type="ECO:0000313" key="1">
    <source>
        <dbReference type="EMBL" id="RMI43316.1"/>
    </source>
</evidence>
<dbReference type="Proteomes" id="UP000282674">
    <property type="component" value="Unassembled WGS sequence"/>
</dbReference>
<reference evidence="1 2" key="1">
    <citation type="submission" date="2018-10" db="EMBL/GenBank/DDBJ databases">
        <title>Isolation from soil.</title>
        <authorList>
            <person name="Hu J."/>
        </authorList>
    </citation>
    <scope>NUCLEOTIDE SEQUENCE [LARGE SCALE GENOMIC DNA]</scope>
    <source>
        <strain evidence="1 2">NEAU-Ht49</strain>
    </source>
</reference>
<accession>A0A3M2M1B1</accession>
<dbReference type="Gene3D" id="2.60.120.200">
    <property type="match status" value="1"/>
</dbReference>
<name>A0A3M2M1B1_9ACTN</name>
<dbReference type="InterPro" id="IPR013320">
    <property type="entry name" value="ConA-like_dom_sf"/>
</dbReference>
<keyword evidence="2" id="KW-1185">Reference proteome</keyword>
<dbReference type="SUPFAM" id="SSF49899">
    <property type="entry name" value="Concanavalin A-like lectins/glucanases"/>
    <property type="match status" value="1"/>
</dbReference>
<sequence length="52" mass="5375">MRPAVGPGTWTHLTGAYDGIAHTTKPYVNGTLQATACRTKRAPSPAGHGSGR</sequence>
<dbReference type="OrthoDB" id="9809583at2"/>
<dbReference type="AlphaFoldDB" id="A0A3M2M1B1"/>
<comment type="caution">
    <text evidence="1">The sequence shown here is derived from an EMBL/GenBank/DDBJ whole genome shotgun (WGS) entry which is preliminary data.</text>
</comment>
<protein>
    <submittedName>
        <fullName evidence="1">Uncharacterized protein</fullName>
    </submittedName>
</protein>
<organism evidence="1 2">
    <name type="scientific">Actinomadura harenae</name>
    <dbReference type="NCBI Taxonomy" id="2483351"/>
    <lineage>
        <taxon>Bacteria</taxon>
        <taxon>Bacillati</taxon>
        <taxon>Actinomycetota</taxon>
        <taxon>Actinomycetes</taxon>
        <taxon>Streptosporangiales</taxon>
        <taxon>Thermomonosporaceae</taxon>
        <taxon>Actinomadura</taxon>
    </lineage>
</organism>
<gene>
    <name evidence="1" type="ORF">EBO15_16685</name>
</gene>
<dbReference type="EMBL" id="RFFG01000026">
    <property type="protein sequence ID" value="RMI43316.1"/>
    <property type="molecule type" value="Genomic_DNA"/>
</dbReference>
<proteinExistence type="predicted"/>